<dbReference type="eggNOG" id="COG0332">
    <property type="taxonomic scope" value="Bacteria"/>
</dbReference>
<organism evidence="15 16">
    <name type="scientific">Thermocrinis albus (strain DSM 14484 / JCM 11386 / HI 11/12)</name>
    <dbReference type="NCBI Taxonomy" id="638303"/>
    <lineage>
        <taxon>Bacteria</taxon>
        <taxon>Pseudomonadati</taxon>
        <taxon>Aquificota</taxon>
        <taxon>Aquificia</taxon>
        <taxon>Aquificales</taxon>
        <taxon>Aquificaceae</taxon>
        <taxon>Thermocrinis</taxon>
    </lineage>
</organism>
<dbReference type="NCBIfam" id="NF006829">
    <property type="entry name" value="PRK09352.1"/>
    <property type="match status" value="1"/>
</dbReference>
<comment type="similarity">
    <text evidence="2 12">Belongs to the thiolase-like superfamily. FabH family.</text>
</comment>
<evidence type="ECO:0000256" key="1">
    <source>
        <dbReference type="ARBA" id="ARBA00005194"/>
    </source>
</evidence>
<keyword evidence="7 12" id="KW-0443">Lipid metabolism</keyword>
<dbReference type="OrthoDB" id="9815506at2"/>
<dbReference type="GO" id="GO:0006633">
    <property type="term" value="P:fatty acid biosynthetic process"/>
    <property type="evidence" value="ECO:0007669"/>
    <property type="project" value="UniProtKB-UniRule"/>
</dbReference>
<dbReference type="GO" id="GO:0033818">
    <property type="term" value="F:beta-ketoacyl-acyl-carrier-protein synthase III activity"/>
    <property type="evidence" value="ECO:0007669"/>
    <property type="project" value="UniProtKB-UniRule"/>
</dbReference>
<dbReference type="InterPro" id="IPR013751">
    <property type="entry name" value="ACP_syn_III_N"/>
</dbReference>
<evidence type="ECO:0000256" key="8">
    <source>
        <dbReference type="ARBA" id="ARBA00023160"/>
    </source>
</evidence>
<dbReference type="InterPro" id="IPR016039">
    <property type="entry name" value="Thiolase-like"/>
</dbReference>
<gene>
    <name evidence="12" type="primary">fabH</name>
    <name evidence="15" type="ordered locus">Thal_0901</name>
</gene>
<dbReference type="Pfam" id="PF08545">
    <property type="entry name" value="ACP_syn_III"/>
    <property type="match status" value="1"/>
</dbReference>
<dbReference type="InterPro" id="IPR004655">
    <property type="entry name" value="FabH"/>
</dbReference>
<feature type="domain" description="Beta-ketoacyl-[acyl-carrier-protein] synthase III N-terminal" evidence="14">
    <location>
        <begin position="105"/>
        <end position="181"/>
    </location>
</feature>
<comment type="subcellular location">
    <subcellularLocation>
        <location evidence="12">Cytoplasm</location>
    </subcellularLocation>
</comment>
<dbReference type="KEGG" id="tal:Thal_0901"/>
<dbReference type="FunFam" id="3.40.47.10:FF:000004">
    <property type="entry name" value="3-oxoacyl-[acyl-carrier-protein] synthase 3"/>
    <property type="match status" value="1"/>
</dbReference>
<dbReference type="GO" id="GO:0005737">
    <property type="term" value="C:cytoplasm"/>
    <property type="evidence" value="ECO:0007669"/>
    <property type="project" value="UniProtKB-SubCell"/>
</dbReference>
<evidence type="ECO:0000313" key="15">
    <source>
        <dbReference type="EMBL" id="ADC89533.1"/>
    </source>
</evidence>
<evidence type="ECO:0000256" key="12">
    <source>
        <dbReference type="HAMAP-Rule" id="MF_01815"/>
    </source>
</evidence>
<evidence type="ECO:0000256" key="10">
    <source>
        <dbReference type="ARBA" id="ARBA00023315"/>
    </source>
</evidence>
<dbReference type="CDD" id="cd00830">
    <property type="entry name" value="KAS_III"/>
    <property type="match status" value="1"/>
</dbReference>
<feature type="domain" description="Beta-ketoacyl-[acyl-carrier-protein] synthase III C-terminal" evidence="13">
    <location>
        <begin position="218"/>
        <end position="306"/>
    </location>
</feature>
<evidence type="ECO:0000259" key="13">
    <source>
        <dbReference type="Pfam" id="PF08541"/>
    </source>
</evidence>
<dbReference type="EMBL" id="CP001931">
    <property type="protein sequence ID" value="ADC89533.1"/>
    <property type="molecule type" value="Genomic_DNA"/>
</dbReference>
<comment type="function">
    <text evidence="12">Catalyzes the condensation reaction of fatty acid synthesis by the addition to an acyl acceptor of two carbons from malonyl-ACP. Catalyzes the first condensation reaction which initiates fatty acid synthesis and may therefore play a role in governing the total rate of fatty acid production. Possesses both acetoacetyl-ACP synthase and acetyl transacylase activities. Its substrate specificity determines the biosynthesis of branched-chain and/or straight-chain of fatty acids.</text>
</comment>
<evidence type="ECO:0000256" key="7">
    <source>
        <dbReference type="ARBA" id="ARBA00023098"/>
    </source>
</evidence>
<dbReference type="InterPro" id="IPR013747">
    <property type="entry name" value="ACP_syn_III_C"/>
</dbReference>
<dbReference type="STRING" id="638303.Thal_0901"/>
<evidence type="ECO:0000256" key="2">
    <source>
        <dbReference type="ARBA" id="ARBA00008642"/>
    </source>
</evidence>
<keyword evidence="8 12" id="KW-0275">Fatty acid biosynthesis</keyword>
<dbReference type="HOGENOM" id="CLU_039592_3_1_0"/>
<reference evidence="16" key="1">
    <citation type="journal article" date="2010" name="Stand. Genomic Sci.">
        <title>Complete genome sequence of Thermocrinis albus type strain (HI 11/12T).</title>
        <authorList>
            <person name="Wirth R."/>
            <person name="Sikorski J."/>
            <person name="Brambilla E."/>
            <person name="Misra M."/>
            <person name="Lapidus A."/>
            <person name="Copeland A."/>
            <person name="Nolan M."/>
            <person name="Lucas S."/>
            <person name="Chen F."/>
            <person name="Tice H."/>
            <person name="Cheng J.F."/>
            <person name="Han C."/>
            <person name="Detter J.C."/>
            <person name="Tapia R."/>
            <person name="Bruce D."/>
            <person name="Goodwin L."/>
            <person name="Pitluck S."/>
            <person name="Pati A."/>
            <person name="Anderson I."/>
            <person name="Ivanova N."/>
            <person name="Mavromatis K."/>
            <person name="Mikhailova N."/>
            <person name="Chen A."/>
            <person name="Palaniappan K."/>
            <person name="Bilek Y."/>
            <person name="Hader T."/>
            <person name="Land M."/>
            <person name="Hauser L."/>
            <person name="Chang Y.J."/>
            <person name="Jeffries C.D."/>
            <person name="Tindall B.J."/>
            <person name="Rohde M."/>
            <person name="Goker M."/>
            <person name="Bristow J."/>
            <person name="Eisen J.A."/>
            <person name="Markowitz V."/>
            <person name="Hugenholtz P."/>
            <person name="Kyrpides N.C."/>
            <person name="Klenk H.P."/>
        </authorList>
    </citation>
    <scope>NUCLEOTIDE SEQUENCE [LARGE SCALE GENOMIC DNA]</scope>
    <source>
        <strain evidence="16">DSM 14484 / JCM 11386 / HI 11/12</strain>
    </source>
</reference>
<keyword evidence="12" id="KW-0963">Cytoplasm</keyword>
<evidence type="ECO:0000256" key="4">
    <source>
        <dbReference type="ARBA" id="ARBA00022516"/>
    </source>
</evidence>
<keyword evidence="4 12" id="KW-0444">Lipid biosynthesis</keyword>
<comment type="pathway">
    <text evidence="1 12">Lipid metabolism; fatty acid biosynthesis.</text>
</comment>
<evidence type="ECO:0000259" key="14">
    <source>
        <dbReference type="Pfam" id="PF08545"/>
    </source>
</evidence>
<dbReference type="HAMAP" id="MF_01815">
    <property type="entry name" value="FabH"/>
    <property type="match status" value="1"/>
</dbReference>
<feature type="active site" evidence="12">
    <location>
        <position position="234"/>
    </location>
</feature>
<dbReference type="NCBIfam" id="TIGR00747">
    <property type="entry name" value="fabH"/>
    <property type="match status" value="1"/>
</dbReference>
<feature type="active site" evidence="12">
    <location>
        <position position="264"/>
    </location>
</feature>
<dbReference type="AlphaFoldDB" id="D3SLA3"/>
<dbReference type="Pfam" id="PF08541">
    <property type="entry name" value="ACP_syn_III_C"/>
    <property type="match status" value="1"/>
</dbReference>
<comment type="subunit">
    <text evidence="12">Homodimer.</text>
</comment>
<dbReference type="SUPFAM" id="SSF53901">
    <property type="entry name" value="Thiolase-like"/>
    <property type="match status" value="1"/>
</dbReference>
<protein>
    <recommendedName>
        <fullName evidence="3 12">Beta-ketoacyl-[acyl-carrier-protein] synthase III</fullName>
        <shortName evidence="12">Beta-ketoacyl-ACP synthase III</shortName>
        <shortName evidence="12">KAS III</shortName>
        <ecNumber evidence="3 12">2.3.1.180</ecNumber>
    </recommendedName>
    <alternativeName>
        <fullName evidence="12">3-oxoacyl-[acyl-carrier-protein] synthase 3</fullName>
    </alternativeName>
    <alternativeName>
        <fullName evidence="12">3-oxoacyl-[acyl-carrier-protein] synthase III</fullName>
    </alternativeName>
</protein>
<keyword evidence="9 12" id="KW-0511">Multifunctional enzyme</keyword>
<dbReference type="PANTHER" id="PTHR43091">
    <property type="entry name" value="3-OXOACYL-[ACYL-CARRIER-PROTEIN] SYNTHASE"/>
    <property type="match status" value="1"/>
</dbReference>
<name>D3SLA3_THEAH</name>
<comment type="domain">
    <text evidence="12">The last Arg residue of the ACP-binding site is essential for the weak association between ACP/AcpP and FabH.</text>
</comment>
<evidence type="ECO:0000313" key="16">
    <source>
        <dbReference type="Proteomes" id="UP000002043"/>
    </source>
</evidence>
<dbReference type="Proteomes" id="UP000002043">
    <property type="component" value="Chromosome"/>
</dbReference>
<dbReference type="EC" id="2.3.1.180" evidence="3 12"/>
<dbReference type="GO" id="GO:0004315">
    <property type="term" value="F:3-oxoacyl-[acyl-carrier-protein] synthase activity"/>
    <property type="evidence" value="ECO:0007669"/>
    <property type="project" value="InterPro"/>
</dbReference>
<evidence type="ECO:0000256" key="11">
    <source>
        <dbReference type="ARBA" id="ARBA00051096"/>
    </source>
</evidence>
<comment type="catalytic activity">
    <reaction evidence="11">
        <text>malonyl-[ACP] + acetyl-CoA + H(+) = 3-oxobutanoyl-[ACP] + CO2 + CoA</text>
        <dbReference type="Rhea" id="RHEA:12080"/>
        <dbReference type="Rhea" id="RHEA-COMP:9623"/>
        <dbReference type="Rhea" id="RHEA-COMP:9625"/>
        <dbReference type="ChEBI" id="CHEBI:15378"/>
        <dbReference type="ChEBI" id="CHEBI:16526"/>
        <dbReference type="ChEBI" id="CHEBI:57287"/>
        <dbReference type="ChEBI" id="CHEBI:57288"/>
        <dbReference type="ChEBI" id="CHEBI:78449"/>
        <dbReference type="ChEBI" id="CHEBI:78450"/>
        <dbReference type="EC" id="2.3.1.180"/>
    </reaction>
    <physiologicalReaction direction="left-to-right" evidence="11">
        <dbReference type="Rhea" id="RHEA:12081"/>
    </physiologicalReaction>
</comment>
<keyword evidence="6 12" id="KW-0276">Fatty acid metabolism</keyword>
<proteinExistence type="inferred from homology"/>
<keyword evidence="5 12" id="KW-0808">Transferase</keyword>
<evidence type="ECO:0000256" key="6">
    <source>
        <dbReference type="ARBA" id="ARBA00022832"/>
    </source>
</evidence>
<sequence>MGTTIVGLGFYVPHHVLTNFDLEKMVDTSDQWITTRTGIKERRIARDEDLVDMAQKASVKALQMAGVEPNQLDAILVATITPPLGFPAAACLLQQRIEAQRAYALDISAACSGFLYGLELADALITSGKAKKVLLVGAEKLSQIVDWQDRSTCVLFGDGAGAVVLSQGEGGVLSSTLRSDGNFWEILYAPKCGSIKMKGRELFRLAVRSLEEASLEALEKAGLKPQDIDLFVPHQANVRIIEAVAEKLSIPKEKIYINIDRYGNTSAASIPIALSEAYAEGRLRRGDTVLLAAMGGGLTWGAMVIRF</sequence>
<keyword evidence="16" id="KW-1185">Reference proteome</keyword>
<keyword evidence="10 12" id="KW-0012">Acyltransferase</keyword>
<dbReference type="Gene3D" id="3.40.47.10">
    <property type="match status" value="1"/>
</dbReference>
<accession>D3SLA3</accession>
<evidence type="ECO:0000256" key="3">
    <source>
        <dbReference type="ARBA" id="ARBA00012333"/>
    </source>
</evidence>
<dbReference type="PANTHER" id="PTHR43091:SF1">
    <property type="entry name" value="BETA-KETOACYL-[ACYL-CARRIER-PROTEIN] SYNTHASE III, CHLOROPLASTIC"/>
    <property type="match status" value="1"/>
</dbReference>
<feature type="region of interest" description="ACP-binding" evidence="12">
    <location>
        <begin position="235"/>
        <end position="239"/>
    </location>
</feature>
<evidence type="ECO:0000256" key="9">
    <source>
        <dbReference type="ARBA" id="ARBA00023268"/>
    </source>
</evidence>
<dbReference type="RefSeq" id="WP_012991939.1">
    <property type="nucleotide sequence ID" value="NC_013894.1"/>
</dbReference>
<evidence type="ECO:0000256" key="5">
    <source>
        <dbReference type="ARBA" id="ARBA00022679"/>
    </source>
</evidence>
<feature type="active site" evidence="12">
    <location>
        <position position="111"/>
    </location>
</feature>
<dbReference type="UniPathway" id="UPA00094"/>